<feature type="compositionally biased region" description="Basic and acidic residues" evidence="3">
    <location>
        <begin position="786"/>
        <end position="807"/>
    </location>
</feature>
<dbReference type="HAMAP" id="MF_00844_A">
    <property type="entry name" value="RqcH_A"/>
    <property type="match status" value="1"/>
</dbReference>
<comment type="similarity">
    <text evidence="2">Belongs to the NEMF family.</text>
</comment>
<dbReference type="AlphaFoldDB" id="A0A0E3S155"/>
<feature type="compositionally biased region" description="Acidic residues" evidence="3">
    <location>
        <begin position="808"/>
        <end position="833"/>
    </location>
</feature>
<evidence type="ECO:0000256" key="1">
    <source>
        <dbReference type="ARBA" id="ARBA00023054"/>
    </source>
</evidence>
<comment type="function">
    <text evidence="2">Probably part of the ribosome quality control system (RQC). May mediate the addition of alanine residues (Ala tailing) to incompletely synthesized nascent chains from stalled ribosomes, leading to their degradation.</text>
</comment>
<comment type="subunit">
    <text evidence="2">Associates with stalled 50S ribosomal subunits.</text>
</comment>
<dbReference type="GO" id="GO:0043023">
    <property type="term" value="F:ribosomal large subunit binding"/>
    <property type="evidence" value="ECO:0007669"/>
    <property type="project" value="UniProtKB-UniRule"/>
</dbReference>
<protein>
    <recommendedName>
        <fullName evidence="2">Archaeal Rqc2 homolog aRqcH</fullName>
        <shortName evidence="2">aRqcH</shortName>
    </recommendedName>
</protein>
<dbReference type="FunFam" id="2.30.310.10:FF:000003">
    <property type="entry name" value="Zinc knuckle domain containing protein"/>
    <property type="match status" value="1"/>
</dbReference>
<organism evidence="5 6">
    <name type="scientific">Methanosarcina lacustris Z-7289</name>
    <dbReference type="NCBI Taxonomy" id="1434111"/>
    <lineage>
        <taxon>Archaea</taxon>
        <taxon>Methanobacteriati</taxon>
        <taxon>Methanobacteriota</taxon>
        <taxon>Stenosarchaea group</taxon>
        <taxon>Methanomicrobia</taxon>
        <taxon>Methanosarcinales</taxon>
        <taxon>Methanosarcinaceae</taxon>
        <taxon>Methanosarcina</taxon>
    </lineage>
</organism>
<dbReference type="PATRIC" id="fig|1434111.4.peg.593"/>
<accession>A0A0E3S155</accession>
<dbReference type="GO" id="GO:0072344">
    <property type="term" value="P:rescue of stalled ribosome"/>
    <property type="evidence" value="ECO:0007669"/>
    <property type="project" value="UniProtKB-UniRule"/>
</dbReference>
<gene>
    <name evidence="2" type="primary">rqcH</name>
    <name evidence="5" type="ORF">MSLAZ_0470</name>
</gene>
<keyword evidence="2" id="KW-0699">rRNA-binding</keyword>
<dbReference type="GO" id="GO:0019843">
    <property type="term" value="F:rRNA binding"/>
    <property type="evidence" value="ECO:0007669"/>
    <property type="project" value="UniProtKB-UniRule"/>
</dbReference>
<dbReference type="InterPro" id="IPR051608">
    <property type="entry name" value="RQC_Subunit_NEMF"/>
</dbReference>
<dbReference type="EMBL" id="CP009515">
    <property type="protein sequence ID" value="AKB73731.1"/>
    <property type="molecule type" value="Genomic_DNA"/>
</dbReference>
<dbReference type="HOGENOM" id="CLU_003612_2_1_2"/>
<dbReference type="KEGG" id="mls:MSLAZ_0470"/>
<keyword evidence="2" id="KW-0820">tRNA-binding</keyword>
<dbReference type="GO" id="GO:0005737">
    <property type="term" value="C:cytoplasm"/>
    <property type="evidence" value="ECO:0007669"/>
    <property type="project" value="UniProtKB-ARBA"/>
</dbReference>
<keyword evidence="2" id="KW-0694">RNA-binding</keyword>
<dbReference type="STRING" id="1434111.MSLAZ_0470"/>
<evidence type="ECO:0000256" key="2">
    <source>
        <dbReference type="HAMAP-Rule" id="MF_00844"/>
    </source>
</evidence>
<feature type="compositionally biased region" description="Acidic residues" evidence="3">
    <location>
        <begin position="248"/>
        <end position="266"/>
    </location>
</feature>
<keyword evidence="6" id="KW-1185">Reference proteome</keyword>
<feature type="domain" description="NFACT RNA-binding" evidence="4">
    <location>
        <begin position="539"/>
        <end position="648"/>
    </location>
</feature>
<dbReference type="GO" id="GO:1990112">
    <property type="term" value="C:RQC complex"/>
    <property type="evidence" value="ECO:0007669"/>
    <property type="project" value="TreeGrafter"/>
</dbReference>
<name>A0A0E3S155_9EURY</name>
<dbReference type="Pfam" id="PF05670">
    <property type="entry name" value="NFACT-R_1"/>
    <property type="match status" value="1"/>
</dbReference>
<feature type="region of interest" description="Disordered" evidence="3">
    <location>
        <begin position="240"/>
        <end position="266"/>
    </location>
</feature>
<feature type="region of interest" description="Disordered" evidence="3">
    <location>
        <begin position="761"/>
        <end position="841"/>
    </location>
</feature>
<dbReference type="Pfam" id="PF05833">
    <property type="entry name" value="NFACT_N"/>
    <property type="match status" value="2"/>
</dbReference>
<keyword evidence="2" id="KW-0648">Protein biosynthesis</keyword>
<keyword evidence="1 2" id="KW-0175">Coiled coil</keyword>
<dbReference type="Proteomes" id="UP000033072">
    <property type="component" value="Chromosome"/>
</dbReference>
<dbReference type="GO" id="GO:0000049">
    <property type="term" value="F:tRNA binding"/>
    <property type="evidence" value="ECO:0007669"/>
    <property type="project" value="UniProtKB-UniRule"/>
</dbReference>
<dbReference type="Gene3D" id="2.30.310.10">
    <property type="entry name" value="ibrinogen binding protein from staphylococcus aureus domain"/>
    <property type="match status" value="1"/>
</dbReference>
<evidence type="ECO:0000313" key="5">
    <source>
        <dbReference type="EMBL" id="AKB73731.1"/>
    </source>
</evidence>
<feature type="compositionally biased region" description="Acidic residues" evidence="3">
    <location>
        <begin position="764"/>
        <end position="785"/>
    </location>
</feature>
<evidence type="ECO:0000259" key="4">
    <source>
        <dbReference type="Pfam" id="PF05670"/>
    </source>
</evidence>
<dbReference type="InterPro" id="IPR008532">
    <property type="entry name" value="NFACT_RNA-bd"/>
</dbReference>
<feature type="coiled-coil region" evidence="2">
    <location>
        <begin position="371"/>
        <end position="398"/>
    </location>
</feature>
<evidence type="ECO:0000313" key="6">
    <source>
        <dbReference type="Proteomes" id="UP000033072"/>
    </source>
</evidence>
<dbReference type="PANTHER" id="PTHR15239:SF6">
    <property type="entry name" value="RIBOSOME QUALITY CONTROL COMPLEX SUBUNIT NEMF"/>
    <property type="match status" value="1"/>
</dbReference>
<dbReference type="PANTHER" id="PTHR15239">
    <property type="entry name" value="NUCLEAR EXPORT MEDIATOR FACTOR NEMF"/>
    <property type="match status" value="1"/>
</dbReference>
<reference evidence="5 6" key="1">
    <citation type="submission" date="2014-07" db="EMBL/GenBank/DDBJ databases">
        <title>Methanogenic archaea and the global carbon cycle.</title>
        <authorList>
            <person name="Henriksen J.R."/>
            <person name="Luke J."/>
            <person name="Reinhart S."/>
            <person name="Benedict M.N."/>
            <person name="Youngblut N.D."/>
            <person name="Metcalf M.E."/>
            <person name="Whitaker R.J."/>
            <person name="Metcalf W.W."/>
        </authorList>
    </citation>
    <scope>NUCLEOTIDE SEQUENCE [LARGE SCALE GENOMIC DNA]</scope>
    <source>
        <strain evidence="5 6">Z-7289</strain>
    </source>
</reference>
<dbReference type="NCBIfam" id="NF041120">
    <property type="entry name" value="RqcH_arch"/>
    <property type="match status" value="1"/>
</dbReference>
<evidence type="ECO:0000256" key="3">
    <source>
        <dbReference type="SAM" id="MobiDB-lite"/>
    </source>
</evidence>
<proteinExistence type="inferred from homology"/>
<dbReference type="InterPro" id="IPR043681">
    <property type="entry name" value="RqcH_archaeal"/>
</dbReference>
<sequence>MSSADVAAVVAELSGGPKSILDSKIGKIYQPASGEIRINLYVFHKGRDNLFIEAGKRIHLSKHFKDSPTLPQAFPMLLRKYLSGGRIVSVEQHDFDRIVKIGVERGGIKNTLIVELFARGNVLIVDAENKIILPMNPVTMKDRRLRSGEIYELPEAQLSPVDAKVSDLLDAFSKSTADVVRTIATRFNLGGVLAEEACARAGIDKSKPAKEATVEDAEGLHDALQDLFSPLFRGRAAGKSEITAEPETGAETESEVETEVEVETETGIETEVEVETEYEVETEVEVEAEAGNEIQVEEVITQAGSEDQVPGLRPQHIKMEINGKIEPFDVVPFDLTRYSEFEKEYFDSFNTALDEFFGKKSLEQVAEVKEAEKKEKNLGVYERRLLQQEESLEKFKKEIEKNNILAEIVYANYQIIEELFSVLNGARAKGYSWDEIRSILKQAKKAVPAAQMITNIDQKTGTVTVELDGKSVNLDIRKTVPQNAQEYYEKVKKFTKKRDGAIRAIEETRKAMKKKAAAKAAKAGRKLLASRKKHWYDRFRWFVSSDGFLVVGGRDVDTNEEVFKKYMEKRDIVFHTQTPGAPLTVVKTGGEEVPESTLQEAAQFAVSYSSLWKAGQFSGDCYWVKSEQVTKTPESGEYIKKGAFIIRGERNYFKDVPLGVAVGLELKGETRVIGGPVSAVRKHGDYILELTPGKFNQNDISKKVYRIYADELNDPRFVKQIASPDLVAMMIPAGESGLRYQKPGRKGQGIGFEGAKYGIRGVEEGPEGSEAESEEEFKEEFEEEAGEKFGEESEEKFGEESEEKFGEEAGEEFGEEAGEEFGEEAGEGSEEEIEVHGVKKV</sequence>